<evidence type="ECO:0000256" key="1">
    <source>
        <dbReference type="SAM" id="Coils"/>
    </source>
</evidence>
<dbReference type="Proteomes" id="UP001163046">
    <property type="component" value="Unassembled WGS sequence"/>
</dbReference>
<evidence type="ECO:0000313" key="3">
    <source>
        <dbReference type="EMBL" id="KAJ7333794.1"/>
    </source>
</evidence>
<organism evidence="3 4">
    <name type="scientific">Desmophyllum pertusum</name>
    <dbReference type="NCBI Taxonomy" id="174260"/>
    <lineage>
        <taxon>Eukaryota</taxon>
        <taxon>Metazoa</taxon>
        <taxon>Cnidaria</taxon>
        <taxon>Anthozoa</taxon>
        <taxon>Hexacorallia</taxon>
        <taxon>Scleractinia</taxon>
        <taxon>Caryophylliina</taxon>
        <taxon>Caryophylliidae</taxon>
        <taxon>Desmophyllum</taxon>
    </lineage>
</organism>
<dbReference type="OrthoDB" id="5972338at2759"/>
<name>A0A9W9YCL7_9CNID</name>
<gene>
    <name evidence="3" type="ORF">OS493_015885</name>
</gene>
<evidence type="ECO:0000313" key="4">
    <source>
        <dbReference type="Proteomes" id="UP001163046"/>
    </source>
</evidence>
<comment type="caution">
    <text evidence="3">The sequence shown here is derived from an EMBL/GenBank/DDBJ whole genome shotgun (WGS) entry which is preliminary data.</text>
</comment>
<proteinExistence type="predicted"/>
<dbReference type="EMBL" id="MU827785">
    <property type="protein sequence ID" value="KAJ7333794.1"/>
    <property type="molecule type" value="Genomic_DNA"/>
</dbReference>
<reference evidence="3" key="1">
    <citation type="submission" date="2023-01" db="EMBL/GenBank/DDBJ databases">
        <title>Genome assembly of the deep-sea coral Lophelia pertusa.</title>
        <authorList>
            <person name="Herrera S."/>
            <person name="Cordes E."/>
        </authorList>
    </citation>
    <scope>NUCLEOTIDE SEQUENCE</scope>
    <source>
        <strain evidence="3">USNM1676648</strain>
        <tissue evidence="3">Polyp</tissue>
    </source>
</reference>
<feature type="region of interest" description="Disordered" evidence="2">
    <location>
        <begin position="196"/>
        <end position="224"/>
    </location>
</feature>
<keyword evidence="4" id="KW-1185">Reference proteome</keyword>
<sequence length="468" mass="54444">MEISRQEDVTNRQQKEINDLRVKLATSLEQLEYIQSQQQEMDEFTEEERRNLEVTVCEMECQLKLNKTGEDRIRCIFEEQVRISYKIKQEELDATQSQAHWIVLQQETIIADTSKELSDISDLVNDLLWRFSKESCLEEVDDEARGERQSEVFITGSPGSYVVNNVLHSKFLVQNVLEARAVGDKLELRPTDKLCSNLSPIPEASEDDPECSQSSEDEEKPPTLTEQALELKQALRQLAEICSGQVTAVQAQNTVKRLEKERVLLEEQHKCSLQKIMSQLEDSRTSETNLRREISRKTSQIFALQKELEESRNNLQHSFRKLESLSEQCEKTIDQQARISELTADLRRFSDEVKTLEREKENLSQQLKESLTTLDKLSQAQPDHSKTQDVLGTLLAEKFNLENKVHKLKEKSVTYRLETQGLHDRIQNAERNPRFESLKATFRKLRRRSIDWMAWLKRLDSCCTIITI</sequence>
<dbReference type="AlphaFoldDB" id="A0A9W9YCL7"/>
<accession>A0A9W9YCL7</accession>
<evidence type="ECO:0000256" key="2">
    <source>
        <dbReference type="SAM" id="MobiDB-lite"/>
    </source>
</evidence>
<protein>
    <submittedName>
        <fullName evidence="3">Uncharacterized protein</fullName>
    </submittedName>
</protein>
<feature type="compositionally biased region" description="Acidic residues" evidence="2">
    <location>
        <begin position="204"/>
        <end position="219"/>
    </location>
</feature>
<keyword evidence="1" id="KW-0175">Coiled coil</keyword>
<feature type="coiled-coil region" evidence="1">
    <location>
        <begin position="248"/>
        <end position="411"/>
    </location>
</feature>